<feature type="region of interest" description="Disordered" evidence="1">
    <location>
        <begin position="1"/>
        <end position="22"/>
    </location>
</feature>
<keyword evidence="3" id="KW-1185">Reference proteome</keyword>
<dbReference type="EMBL" id="BAAAJK010000066">
    <property type="protein sequence ID" value="GAA1403886.1"/>
    <property type="molecule type" value="Genomic_DNA"/>
</dbReference>
<evidence type="ECO:0008006" key="4">
    <source>
        <dbReference type="Google" id="ProtNLM"/>
    </source>
</evidence>
<reference evidence="2 3" key="1">
    <citation type="journal article" date="2019" name="Int. J. Syst. Evol. Microbiol.">
        <title>The Global Catalogue of Microorganisms (GCM) 10K type strain sequencing project: providing services to taxonomists for standard genome sequencing and annotation.</title>
        <authorList>
            <consortium name="The Broad Institute Genomics Platform"/>
            <consortium name="The Broad Institute Genome Sequencing Center for Infectious Disease"/>
            <person name="Wu L."/>
            <person name="Ma J."/>
        </authorList>
    </citation>
    <scope>NUCLEOTIDE SEQUENCE [LARGE SCALE GENOMIC DNA]</scope>
    <source>
        <strain evidence="2 3">JCM 11896</strain>
    </source>
</reference>
<evidence type="ECO:0000313" key="2">
    <source>
        <dbReference type="EMBL" id="GAA1403886.1"/>
    </source>
</evidence>
<comment type="caution">
    <text evidence="2">The sequence shown here is derived from an EMBL/GenBank/DDBJ whole genome shotgun (WGS) entry which is preliminary data.</text>
</comment>
<evidence type="ECO:0000313" key="3">
    <source>
        <dbReference type="Proteomes" id="UP001501414"/>
    </source>
</evidence>
<gene>
    <name evidence="2" type="ORF">GCM10009613_65600</name>
</gene>
<evidence type="ECO:0000256" key="1">
    <source>
        <dbReference type="SAM" id="MobiDB-lite"/>
    </source>
</evidence>
<protein>
    <recommendedName>
        <fullName evidence="4">DUF3606 domain-containing protein</fullName>
    </recommendedName>
</protein>
<proteinExistence type="predicted"/>
<organism evidence="2 3">
    <name type="scientific">Pseudonocardia kongjuensis</name>
    <dbReference type="NCBI Taxonomy" id="102227"/>
    <lineage>
        <taxon>Bacteria</taxon>
        <taxon>Bacillati</taxon>
        <taxon>Actinomycetota</taxon>
        <taxon>Actinomycetes</taxon>
        <taxon>Pseudonocardiales</taxon>
        <taxon>Pseudonocardiaceae</taxon>
        <taxon>Pseudonocardia</taxon>
    </lineage>
</organism>
<accession>A0ABN1YCB5</accession>
<name>A0ABN1YCB5_9PSEU</name>
<dbReference type="Proteomes" id="UP001501414">
    <property type="component" value="Unassembled WGS sequence"/>
</dbReference>
<dbReference type="RefSeq" id="WP_344030625.1">
    <property type="nucleotide sequence ID" value="NZ_BAAAJK010000066.1"/>
</dbReference>
<sequence>MGDKNEPRFAAKTRKHRNTGELPDAEYSAATYGSAADVVAECRKHIERVQNALREGKI</sequence>